<protein>
    <submittedName>
        <fullName evidence="2">Unannotated protein</fullName>
    </submittedName>
</protein>
<dbReference type="GO" id="GO:0005737">
    <property type="term" value="C:cytoplasm"/>
    <property type="evidence" value="ECO:0007669"/>
    <property type="project" value="TreeGrafter"/>
</dbReference>
<gene>
    <name evidence="2" type="ORF">UFOPK2086_00152</name>
</gene>
<dbReference type="GO" id="GO:0008999">
    <property type="term" value="F:protein-N-terminal-alanine acetyltransferase activity"/>
    <property type="evidence" value="ECO:0007669"/>
    <property type="project" value="TreeGrafter"/>
</dbReference>
<dbReference type="AlphaFoldDB" id="A0A6J6IU12"/>
<dbReference type="InterPro" id="IPR000182">
    <property type="entry name" value="GNAT_dom"/>
</dbReference>
<dbReference type="InterPro" id="IPR051908">
    <property type="entry name" value="Ribosomal_N-acetyltransferase"/>
</dbReference>
<dbReference type="Gene3D" id="3.40.630.30">
    <property type="match status" value="1"/>
</dbReference>
<name>A0A6J6IU12_9ZZZZ</name>
<proteinExistence type="predicted"/>
<evidence type="ECO:0000259" key="1">
    <source>
        <dbReference type="PROSITE" id="PS51186"/>
    </source>
</evidence>
<sequence>MAWLNSEIPRRIIVDDLVIRCLEPSDANQVVSAVTESLPELLQWMPWARFEPQSVIQREGLIAQWSQDWDEKKDFPVGIFRDDQLVGCSGLHMRHGVGQLDIGYWVRTSCAGQGIATRTARALTDVACVLPEVQEVLIFHDIANVRSQSIPQRLGFSLIKEYDTKINAGSATGRNRLWSMKREAWRAD</sequence>
<dbReference type="Pfam" id="PF13302">
    <property type="entry name" value="Acetyltransf_3"/>
    <property type="match status" value="1"/>
</dbReference>
<dbReference type="PANTHER" id="PTHR43441:SF3">
    <property type="entry name" value="ACETYLTRANSFERASE"/>
    <property type="match status" value="1"/>
</dbReference>
<dbReference type="InterPro" id="IPR016181">
    <property type="entry name" value="Acyl_CoA_acyltransferase"/>
</dbReference>
<dbReference type="SUPFAM" id="SSF55729">
    <property type="entry name" value="Acyl-CoA N-acyltransferases (Nat)"/>
    <property type="match status" value="1"/>
</dbReference>
<dbReference type="GO" id="GO:1990189">
    <property type="term" value="F:protein N-terminal-serine acetyltransferase activity"/>
    <property type="evidence" value="ECO:0007669"/>
    <property type="project" value="TreeGrafter"/>
</dbReference>
<organism evidence="2">
    <name type="scientific">freshwater metagenome</name>
    <dbReference type="NCBI Taxonomy" id="449393"/>
    <lineage>
        <taxon>unclassified sequences</taxon>
        <taxon>metagenomes</taxon>
        <taxon>ecological metagenomes</taxon>
    </lineage>
</organism>
<dbReference type="EMBL" id="CAEZVQ010000007">
    <property type="protein sequence ID" value="CAB4628147.1"/>
    <property type="molecule type" value="Genomic_DNA"/>
</dbReference>
<dbReference type="PANTHER" id="PTHR43441">
    <property type="entry name" value="RIBOSOMAL-PROTEIN-SERINE ACETYLTRANSFERASE"/>
    <property type="match status" value="1"/>
</dbReference>
<reference evidence="2" key="1">
    <citation type="submission" date="2020-05" db="EMBL/GenBank/DDBJ databases">
        <authorList>
            <person name="Chiriac C."/>
            <person name="Salcher M."/>
            <person name="Ghai R."/>
            <person name="Kavagutti S V."/>
        </authorList>
    </citation>
    <scope>NUCLEOTIDE SEQUENCE</scope>
</reference>
<accession>A0A6J6IU12</accession>
<feature type="domain" description="N-acetyltransferase" evidence="1">
    <location>
        <begin position="17"/>
        <end position="183"/>
    </location>
</feature>
<evidence type="ECO:0000313" key="2">
    <source>
        <dbReference type="EMBL" id="CAB4628147.1"/>
    </source>
</evidence>
<dbReference type="PROSITE" id="PS51186">
    <property type="entry name" value="GNAT"/>
    <property type="match status" value="1"/>
</dbReference>